<comment type="caution">
    <text evidence="6">The sequence shown here is derived from an EMBL/GenBank/DDBJ whole genome shotgun (WGS) entry which is preliminary data.</text>
</comment>
<evidence type="ECO:0000256" key="1">
    <source>
        <dbReference type="ARBA" id="ARBA00009437"/>
    </source>
</evidence>
<dbReference type="InterPro" id="IPR036388">
    <property type="entry name" value="WH-like_DNA-bd_sf"/>
</dbReference>
<evidence type="ECO:0000256" key="2">
    <source>
        <dbReference type="ARBA" id="ARBA00023015"/>
    </source>
</evidence>
<evidence type="ECO:0000259" key="5">
    <source>
        <dbReference type="PROSITE" id="PS50931"/>
    </source>
</evidence>
<dbReference type="SUPFAM" id="SSF46785">
    <property type="entry name" value="Winged helix' DNA-binding domain"/>
    <property type="match status" value="1"/>
</dbReference>
<accession>A0ABT8EKK9</accession>
<keyword evidence="2" id="KW-0805">Transcription regulation</keyword>
<dbReference type="Gene3D" id="1.10.10.10">
    <property type="entry name" value="Winged helix-like DNA-binding domain superfamily/Winged helix DNA-binding domain"/>
    <property type="match status" value="1"/>
</dbReference>
<evidence type="ECO:0000256" key="4">
    <source>
        <dbReference type="ARBA" id="ARBA00023163"/>
    </source>
</evidence>
<dbReference type="SUPFAM" id="SSF53850">
    <property type="entry name" value="Periplasmic binding protein-like II"/>
    <property type="match status" value="1"/>
</dbReference>
<sequence>MHKLPPLNSIRAFEAAGRLRSFSKAADELFVTHSAVSHQIKALESWLGIILFHRRGKTIELTDQGRLYLDTVSPALAAIAMASRTVSTHEVIKVNALPTFTMRWLFPRLARFRELFPNIDVQISTGLEPVSRLPANIDVVIRREPQETVGFHKVRVLSEIAFPVCAPSLLERYPLNDIADLSQHTFLHCPARPSAWADWLAIAHHSRVVPAQSIELEHLYFCLQAAVDGLGCTVGYSPLVWPDLKSGRLIAPFPEIGMHTPGYFLITRNERQHDPVVKAFCDWLIDEGNSFDQKIIKKLSA</sequence>
<organism evidence="6 7">
    <name type="scientific">Alcaligenes endophyticus</name>
    <dbReference type="NCBI Taxonomy" id="1929088"/>
    <lineage>
        <taxon>Bacteria</taxon>
        <taxon>Pseudomonadati</taxon>
        <taxon>Pseudomonadota</taxon>
        <taxon>Betaproteobacteria</taxon>
        <taxon>Burkholderiales</taxon>
        <taxon>Alcaligenaceae</taxon>
        <taxon>Alcaligenes</taxon>
    </lineage>
</organism>
<evidence type="ECO:0000256" key="3">
    <source>
        <dbReference type="ARBA" id="ARBA00023125"/>
    </source>
</evidence>
<dbReference type="InterPro" id="IPR036390">
    <property type="entry name" value="WH_DNA-bd_sf"/>
</dbReference>
<dbReference type="CDD" id="cd08432">
    <property type="entry name" value="PBP2_GcdR_TrpI_HvrB_AmpR_like"/>
    <property type="match status" value="1"/>
</dbReference>
<name>A0ABT8EKK9_9BURK</name>
<reference evidence="6" key="1">
    <citation type="submission" date="2021-11" db="EMBL/GenBank/DDBJ databases">
        <title>Draft genome sequence of Alcaligenes endophyticus type strain CCUG 75668T.</title>
        <authorList>
            <person name="Salva-Serra F."/>
            <person name="Duran R.E."/>
            <person name="Seeger M."/>
            <person name="Moore E.R.B."/>
            <person name="Jaen-Luchoro D."/>
        </authorList>
    </citation>
    <scope>NUCLEOTIDE SEQUENCE</scope>
    <source>
        <strain evidence="6">CCUG 75668</strain>
    </source>
</reference>
<dbReference type="NCBIfam" id="NF008352">
    <property type="entry name" value="PRK11139.1"/>
    <property type="match status" value="1"/>
</dbReference>
<proteinExistence type="inferred from homology"/>
<comment type="similarity">
    <text evidence="1">Belongs to the LysR transcriptional regulatory family.</text>
</comment>
<dbReference type="Gene3D" id="3.40.190.10">
    <property type="entry name" value="Periplasmic binding protein-like II"/>
    <property type="match status" value="2"/>
</dbReference>
<dbReference type="PANTHER" id="PTHR30537:SF74">
    <property type="entry name" value="HTH-TYPE TRANSCRIPTIONAL REGULATOR TRPI"/>
    <property type="match status" value="1"/>
</dbReference>
<dbReference type="PROSITE" id="PS50931">
    <property type="entry name" value="HTH_LYSR"/>
    <property type="match status" value="1"/>
</dbReference>
<gene>
    <name evidence="6" type="primary">gcvA</name>
    <name evidence="6" type="ORF">LMS43_11045</name>
</gene>
<dbReference type="PRINTS" id="PR00039">
    <property type="entry name" value="HTHLYSR"/>
</dbReference>
<dbReference type="PANTHER" id="PTHR30537">
    <property type="entry name" value="HTH-TYPE TRANSCRIPTIONAL REGULATOR"/>
    <property type="match status" value="1"/>
</dbReference>
<dbReference type="InterPro" id="IPR058163">
    <property type="entry name" value="LysR-type_TF_proteobact-type"/>
</dbReference>
<keyword evidence="7" id="KW-1185">Reference proteome</keyword>
<dbReference type="Proteomes" id="UP001168613">
    <property type="component" value="Unassembled WGS sequence"/>
</dbReference>
<protein>
    <submittedName>
        <fullName evidence="6">Transcriptional regulator GcvA</fullName>
    </submittedName>
</protein>
<dbReference type="Pfam" id="PF03466">
    <property type="entry name" value="LysR_substrate"/>
    <property type="match status" value="1"/>
</dbReference>
<dbReference type="InterPro" id="IPR000847">
    <property type="entry name" value="LysR_HTH_N"/>
</dbReference>
<keyword evidence="4" id="KW-0804">Transcription</keyword>
<dbReference type="RefSeq" id="WP_266123163.1">
    <property type="nucleotide sequence ID" value="NZ_JAJHNU010000003.1"/>
</dbReference>
<evidence type="ECO:0000313" key="6">
    <source>
        <dbReference type="EMBL" id="MDN4121828.1"/>
    </source>
</evidence>
<feature type="domain" description="HTH lysR-type" evidence="5">
    <location>
        <begin position="5"/>
        <end position="62"/>
    </location>
</feature>
<dbReference type="InterPro" id="IPR005119">
    <property type="entry name" value="LysR_subst-bd"/>
</dbReference>
<evidence type="ECO:0000313" key="7">
    <source>
        <dbReference type="Proteomes" id="UP001168613"/>
    </source>
</evidence>
<keyword evidence="3" id="KW-0238">DNA-binding</keyword>
<dbReference type="Pfam" id="PF00126">
    <property type="entry name" value="HTH_1"/>
    <property type="match status" value="1"/>
</dbReference>
<dbReference type="EMBL" id="JAJHNU010000003">
    <property type="protein sequence ID" value="MDN4121828.1"/>
    <property type="molecule type" value="Genomic_DNA"/>
</dbReference>